<dbReference type="InterPro" id="IPR004422">
    <property type="entry name" value="RFAP_synthase"/>
</dbReference>
<organism evidence="5 6">
    <name type="scientific">Methanothermobacter thermautotrophicus</name>
    <name type="common">Methanobacterium thermoformicicum</name>
    <dbReference type="NCBI Taxonomy" id="145262"/>
    <lineage>
        <taxon>Archaea</taxon>
        <taxon>Methanobacteriati</taxon>
        <taxon>Methanobacteriota</taxon>
        <taxon>Methanomada group</taxon>
        <taxon>Methanobacteria</taxon>
        <taxon>Methanobacteriales</taxon>
        <taxon>Methanobacteriaceae</taxon>
        <taxon>Methanothermobacter</taxon>
    </lineage>
</organism>
<evidence type="ECO:0000259" key="3">
    <source>
        <dbReference type="Pfam" id="PF00288"/>
    </source>
</evidence>
<keyword evidence="1 2" id="KW-0808">Transferase</keyword>
<dbReference type="Pfam" id="PF08544">
    <property type="entry name" value="GHMP_kinases_C"/>
    <property type="match status" value="1"/>
</dbReference>
<reference evidence="6" key="1">
    <citation type="journal article" date="2020" name="bioRxiv">
        <title>A rank-normalized archaeal taxonomy based on genome phylogeny resolves widespread incomplete and uneven classifications.</title>
        <authorList>
            <person name="Rinke C."/>
            <person name="Chuvochina M."/>
            <person name="Mussig A.J."/>
            <person name="Chaumeil P.-A."/>
            <person name="Waite D.W."/>
            <person name="Whitman W.B."/>
            <person name="Parks D.H."/>
            <person name="Hugenholtz P."/>
        </authorList>
    </citation>
    <scope>NUCLEOTIDE SEQUENCE [LARGE SCALE GENOMIC DNA]</scope>
</reference>
<protein>
    <recommendedName>
        <fullName evidence="2">Beta-ribofuranosylaminobenzene 5'-phosphate synthase</fullName>
        <shortName evidence="2">Beta-RFA-P synthase</shortName>
        <ecNumber evidence="2">2.4.2.54</ecNumber>
    </recommendedName>
</protein>
<dbReference type="EMBL" id="DUHT01000063">
    <property type="protein sequence ID" value="HIH65088.1"/>
    <property type="molecule type" value="Genomic_DNA"/>
</dbReference>
<dbReference type="GO" id="GO:0043793">
    <property type="term" value="F:beta-ribofuranosylaminobenzene 5'-phosphate synthase activity"/>
    <property type="evidence" value="ECO:0007669"/>
    <property type="project" value="UniProtKB-EC"/>
</dbReference>
<sequence>MVIELIINTPSRLHLTLIDLNGERGRLDGGVGITLNEPELVVGLEASDDMGVEFTSHAEGNLREEYRSKIMEAARRTLKHIGSDEKFHFTVRSMFPAHSGLGSGTQLSLATARLVAEYHGMKFTARELAHIVGRGGTSGIGVASFEDGGFIVDAGHSSREKSDFLPSSASSASPPPVIARYDFPEEWNIIIAIPEIDRSVSGKREVNIFQEYCPIPLRDVERLSHIILMKMMPAILEEDIEAFGESVNEIQGTGFKRIERELQDPLIDRIIDSMISAGAPGAGMSSFGPAVYSVTDEKPGNVAGAVAEIMGPGRIIVTGGRNRGAFMIK</sequence>
<dbReference type="AlphaFoldDB" id="A0A7J4MWJ9"/>
<evidence type="ECO:0000256" key="1">
    <source>
        <dbReference type="ARBA" id="ARBA00022679"/>
    </source>
</evidence>
<dbReference type="GeneID" id="301442553"/>
<proteinExistence type="inferred from homology"/>
<dbReference type="Proteomes" id="UP000538031">
    <property type="component" value="Unassembled WGS sequence"/>
</dbReference>
<feature type="domain" description="GHMP kinase C-terminal" evidence="4">
    <location>
        <begin position="231"/>
        <end position="306"/>
    </location>
</feature>
<evidence type="ECO:0000313" key="6">
    <source>
        <dbReference type="Proteomes" id="UP000538031"/>
    </source>
</evidence>
<dbReference type="PANTHER" id="PTHR20861:SF6">
    <property type="entry name" value="BETA-RIBOFURANOSYLPHENOL 5'-PHOSPHATE SYNTHASE"/>
    <property type="match status" value="1"/>
</dbReference>
<dbReference type="EC" id="2.4.2.54" evidence="2"/>
<dbReference type="PIRSF" id="PIRSF004884">
    <property type="entry name" value="Sugar_kin_arch"/>
    <property type="match status" value="1"/>
</dbReference>
<name>A0A7J4MWJ9_METTF</name>
<evidence type="ECO:0000259" key="4">
    <source>
        <dbReference type="Pfam" id="PF08544"/>
    </source>
</evidence>
<dbReference type="RefSeq" id="WP_432704069.1">
    <property type="nucleotide sequence ID" value="NZ_CP194219.1"/>
</dbReference>
<dbReference type="InterPro" id="IPR006204">
    <property type="entry name" value="GHMP_kinase_N_dom"/>
</dbReference>
<feature type="domain" description="GHMP kinase N-terminal" evidence="3">
    <location>
        <begin position="70"/>
        <end position="142"/>
    </location>
</feature>
<dbReference type="SUPFAM" id="SSF54211">
    <property type="entry name" value="Ribosomal protein S5 domain 2-like"/>
    <property type="match status" value="1"/>
</dbReference>
<dbReference type="InterPro" id="IPR020568">
    <property type="entry name" value="Ribosomal_Su5_D2-typ_SF"/>
</dbReference>
<dbReference type="PANTHER" id="PTHR20861">
    <property type="entry name" value="HOMOSERINE/4-DIPHOSPHOCYTIDYL-2-C-METHYL-D-ERYTHRITOL KINASE"/>
    <property type="match status" value="1"/>
</dbReference>
<dbReference type="NCBIfam" id="NF040726">
    <property type="entry name" value="BetaRFA-P_synth"/>
    <property type="match status" value="1"/>
</dbReference>
<dbReference type="GO" id="GO:0005524">
    <property type="term" value="F:ATP binding"/>
    <property type="evidence" value="ECO:0007669"/>
    <property type="project" value="UniProtKB-UniRule"/>
</dbReference>
<comment type="catalytic activity">
    <reaction evidence="2">
        <text>5-phospho-alpha-D-ribose 1-diphosphate + 4-hydroxybenzoate + H(+) = 4-(beta-D-ribofuranosyl)phenol 5'-phosphate + CO2 + diphosphate</text>
        <dbReference type="Rhea" id="RHEA:48556"/>
        <dbReference type="ChEBI" id="CHEBI:15378"/>
        <dbReference type="ChEBI" id="CHEBI:16526"/>
        <dbReference type="ChEBI" id="CHEBI:17879"/>
        <dbReference type="ChEBI" id="CHEBI:33019"/>
        <dbReference type="ChEBI" id="CHEBI:58017"/>
        <dbReference type="ChEBI" id="CHEBI:82767"/>
        <dbReference type="EC" id="2.4.2.54"/>
    </reaction>
</comment>
<comment type="function">
    <text evidence="2">Catalyzes the condensation of 4-aminobenzoate (pABA) with 5-phospho-alpha-D-ribose 1-diphosphate (PRPP) to produce beta-ribofuranosylaminobenzene 5'-phosphate (beta-RFA-P).</text>
</comment>
<comment type="similarity">
    <text evidence="2">Belongs to the beta-RFA-P synthase family.</text>
</comment>
<dbReference type="Gene3D" id="3.30.230.10">
    <property type="match status" value="1"/>
</dbReference>
<gene>
    <name evidence="5" type="ORF">HA285_05790</name>
</gene>
<evidence type="ECO:0000256" key="2">
    <source>
        <dbReference type="PIRNR" id="PIRNR004884"/>
    </source>
</evidence>
<comment type="subunit">
    <text evidence="2">Homodimer.</text>
</comment>
<evidence type="ECO:0000313" key="5">
    <source>
        <dbReference type="EMBL" id="HIH65088.1"/>
    </source>
</evidence>
<comment type="pathway">
    <text evidence="2">Cofactor biosynthesis; 5,6,7,8-tetrahydromethanopterin biosynthesis.</text>
</comment>
<dbReference type="Pfam" id="PF00288">
    <property type="entry name" value="GHMP_kinases_N"/>
    <property type="match status" value="1"/>
</dbReference>
<dbReference type="NCBIfam" id="TIGR00144">
    <property type="entry name" value="beta_RFAP_syn"/>
    <property type="match status" value="1"/>
</dbReference>
<accession>A0A7J4MWJ9</accession>
<dbReference type="InterPro" id="IPR013750">
    <property type="entry name" value="GHMP_kinase_C_dom"/>
</dbReference>
<dbReference type="InterPro" id="IPR053442">
    <property type="entry name" value="Beta-RFA-P_synthase"/>
</dbReference>
<dbReference type="UniPathway" id="UPA00065"/>
<keyword evidence="2" id="KW-0328">Glycosyltransferase</keyword>
<comment type="caution">
    <text evidence="5">The sequence shown here is derived from an EMBL/GenBank/DDBJ whole genome shotgun (WGS) entry which is preliminary data.</text>
</comment>
<dbReference type="InterPro" id="IPR014721">
    <property type="entry name" value="Ribsml_uS5_D2-typ_fold_subgr"/>
</dbReference>